<dbReference type="KEGG" id="beq:BEWA_022110"/>
<evidence type="ECO:0000313" key="2">
    <source>
        <dbReference type="EMBL" id="AFZ79363.1"/>
    </source>
</evidence>
<evidence type="ECO:0000256" key="1">
    <source>
        <dbReference type="SAM" id="MobiDB-lite"/>
    </source>
</evidence>
<dbReference type="AlphaFoldDB" id="L0AVV0"/>
<keyword evidence="3" id="KW-1185">Reference proteome</keyword>
<feature type="region of interest" description="Disordered" evidence="1">
    <location>
        <begin position="157"/>
        <end position="180"/>
    </location>
</feature>
<protein>
    <submittedName>
        <fullName evidence="2">Uncharacterized protein</fullName>
    </submittedName>
</protein>
<accession>L0AVV0</accession>
<name>L0AVV0_THEEQ</name>
<dbReference type="GeneID" id="15806792"/>
<dbReference type="Proteomes" id="UP000031512">
    <property type="component" value="Chromosome 1"/>
</dbReference>
<reference evidence="2 3" key="1">
    <citation type="journal article" date="2012" name="BMC Genomics">
        <title>Comparative genomic analysis and phylogenetic position of Theileria equi.</title>
        <authorList>
            <person name="Kappmeyer L.S."/>
            <person name="Thiagarajan M."/>
            <person name="Herndon D.R."/>
            <person name="Ramsay J.D."/>
            <person name="Caler E."/>
            <person name="Djikeng A."/>
            <person name="Gillespie J.J."/>
            <person name="Lau A.O."/>
            <person name="Roalson E.H."/>
            <person name="Silva J.C."/>
            <person name="Silva M.G."/>
            <person name="Suarez C.E."/>
            <person name="Ueti M.W."/>
            <person name="Nene V.M."/>
            <person name="Mealey R.H."/>
            <person name="Knowles D.P."/>
            <person name="Brayton K.A."/>
        </authorList>
    </citation>
    <scope>NUCLEOTIDE SEQUENCE [LARGE SCALE GENOMIC DNA]</scope>
    <source>
        <strain evidence="2 3">WA</strain>
    </source>
</reference>
<organism evidence="2 3">
    <name type="scientific">Theileria equi strain WA</name>
    <dbReference type="NCBI Taxonomy" id="1537102"/>
    <lineage>
        <taxon>Eukaryota</taxon>
        <taxon>Sar</taxon>
        <taxon>Alveolata</taxon>
        <taxon>Apicomplexa</taxon>
        <taxon>Aconoidasida</taxon>
        <taxon>Piroplasmida</taxon>
        <taxon>Theileriidae</taxon>
        <taxon>Theileria</taxon>
    </lineage>
</organism>
<evidence type="ECO:0000313" key="3">
    <source>
        <dbReference type="Proteomes" id="UP000031512"/>
    </source>
</evidence>
<dbReference type="EMBL" id="CP001669">
    <property type="protein sequence ID" value="AFZ79363.1"/>
    <property type="molecule type" value="Genomic_DNA"/>
</dbReference>
<sequence>MCTCDQEVQFGSEFSSDDDLTICSRLDSDDYFSDCEDYCDCYSSNVYQESPCVCYRVINVEAGDDAEHCIHIEDRAHSPNGANGGCQCACLVTIDQTPKTADNVPVRIRSKSQNKSKNIRFCNRIVPKILKEPNFITFTHSLSSGLNNMEIIAKPLKPKSVKARPKKMPPKLKIAVSKRS</sequence>
<proteinExistence type="predicted"/>
<dbReference type="RefSeq" id="XP_004829029.1">
    <property type="nucleotide sequence ID" value="XM_004828972.1"/>
</dbReference>
<dbReference type="VEuPathDB" id="PiroplasmaDB:BEWA_022110"/>
<gene>
    <name evidence="2" type="ORF">BEWA_022110</name>
</gene>